<dbReference type="AlphaFoldDB" id="U7V485"/>
<dbReference type="Proteomes" id="UP000017174">
    <property type="component" value="Unassembled WGS sequence"/>
</dbReference>
<evidence type="ECO:0000313" key="1">
    <source>
        <dbReference type="EMBL" id="ERT65969.1"/>
    </source>
</evidence>
<accession>U7V485</accession>
<reference evidence="1 2" key="1">
    <citation type="submission" date="2013-08" db="EMBL/GenBank/DDBJ databases">
        <authorList>
            <person name="Weinstock G."/>
            <person name="Sodergren E."/>
            <person name="Wylie T."/>
            <person name="Fulton L."/>
            <person name="Fulton R."/>
            <person name="Fronick C."/>
            <person name="O'Laughlin M."/>
            <person name="Godfrey J."/>
            <person name="Miner T."/>
            <person name="Herter B."/>
            <person name="Appelbaum E."/>
            <person name="Cordes M."/>
            <person name="Lek S."/>
            <person name="Wollam A."/>
            <person name="Pepin K.H."/>
            <person name="Palsikar V.B."/>
            <person name="Mitreva M."/>
            <person name="Wilson R.K."/>
        </authorList>
    </citation>
    <scope>NUCLEOTIDE SEQUENCE [LARGE SCALE GENOMIC DNA]</scope>
    <source>
        <strain evidence="1 2">F0184</strain>
    </source>
</reference>
<protein>
    <submittedName>
        <fullName evidence="1">Uncharacterized protein</fullName>
    </submittedName>
</protein>
<name>U7V485_9MICC</name>
<sequence length="40" mass="4330">MRARRWPISEHIMRFLPRYYHGTAGVLVGCGGGGTAAAGR</sequence>
<comment type="caution">
    <text evidence="1">The sequence shown here is derived from an EMBL/GenBank/DDBJ whole genome shotgun (WGS) entry which is preliminary data.</text>
</comment>
<dbReference type="EMBL" id="AXZG01000042">
    <property type="protein sequence ID" value="ERT65969.1"/>
    <property type="molecule type" value="Genomic_DNA"/>
</dbReference>
<dbReference type="HOGENOM" id="CLU_3295938_0_0_11"/>
<gene>
    <name evidence="1" type="ORF">HMPREF0742_01338</name>
</gene>
<proteinExistence type="predicted"/>
<organism evidence="1 2">
    <name type="scientific">Rothia aeria F0184</name>
    <dbReference type="NCBI Taxonomy" id="888019"/>
    <lineage>
        <taxon>Bacteria</taxon>
        <taxon>Bacillati</taxon>
        <taxon>Actinomycetota</taxon>
        <taxon>Actinomycetes</taxon>
        <taxon>Micrococcales</taxon>
        <taxon>Micrococcaceae</taxon>
        <taxon>Rothia</taxon>
    </lineage>
</organism>
<dbReference type="PROSITE" id="PS51257">
    <property type="entry name" value="PROKAR_LIPOPROTEIN"/>
    <property type="match status" value="1"/>
</dbReference>
<evidence type="ECO:0000313" key="2">
    <source>
        <dbReference type="Proteomes" id="UP000017174"/>
    </source>
</evidence>